<dbReference type="PANTHER" id="PTHR43738:SF1">
    <property type="entry name" value="HEMIN TRANSPORT SYSTEM PERMEASE PROTEIN HRTB-RELATED"/>
    <property type="match status" value="1"/>
</dbReference>
<sequence>MFVALRDIIHAKGRFGLVVAVVGLITLLVVMLSGLTGGLGKQNTSALESLEADAFMINSSDGEHAFASSRVTREDIAEHEGPATDALPLGTAQTSLDTPDGRTNVAVLSLPEGTEVAGGAAIPRTGAVASQELLDDGASPGTDVRLGGEPVTIADNVADKYYSHSPVMWVSTQTWRDVTRADHGILGSVLVLNGEIEKDDPDVLSESAAFSALPAYDSEQGSLQMIQAFLYVISALVIVSFLTVWTIQRTRDLSVLRALGATPGYLFRDALGQAALVLLVGSLLGAGIGGALGWLVAGVVPFEMSVSTVALPAAGVFVLGMLGALLATRRVTRVDPLVALNA</sequence>
<evidence type="ECO:0000256" key="3">
    <source>
        <dbReference type="ARBA" id="ARBA00022475"/>
    </source>
</evidence>
<evidence type="ECO:0000256" key="7">
    <source>
        <dbReference type="SAM" id="Phobius"/>
    </source>
</evidence>
<name>A0A2U1T415_9CORY</name>
<keyword evidence="10" id="KW-1185">Reference proteome</keyword>
<feature type="transmembrane region" description="Helical" evidence="7">
    <location>
        <begin position="309"/>
        <end position="327"/>
    </location>
</feature>
<evidence type="ECO:0000313" key="10">
    <source>
        <dbReference type="Proteomes" id="UP000244989"/>
    </source>
</evidence>
<evidence type="ECO:0000256" key="4">
    <source>
        <dbReference type="ARBA" id="ARBA00022692"/>
    </source>
</evidence>
<dbReference type="OrthoDB" id="5242186at2"/>
<keyword evidence="3" id="KW-1003">Cell membrane</keyword>
<evidence type="ECO:0000259" key="8">
    <source>
        <dbReference type="Pfam" id="PF02687"/>
    </source>
</evidence>
<evidence type="ECO:0000256" key="5">
    <source>
        <dbReference type="ARBA" id="ARBA00022989"/>
    </source>
</evidence>
<keyword evidence="2" id="KW-0813">Transport</keyword>
<dbReference type="PANTHER" id="PTHR43738">
    <property type="entry name" value="ABC TRANSPORTER, MEMBRANE PROTEIN"/>
    <property type="match status" value="1"/>
</dbReference>
<dbReference type="GO" id="GO:0005886">
    <property type="term" value="C:plasma membrane"/>
    <property type="evidence" value="ECO:0007669"/>
    <property type="project" value="UniProtKB-SubCell"/>
</dbReference>
<evidence type="ECO:0000256" key="2">
    <source>
        <dbReference type="ARBA" id="ARBA00022448"/>
    </source>
</evidence>
<dbReference type="EMBL" id="QEEZ01000035">
    <property type="protein sequence ID" value="PWC00750.1"/>
    <property type="molecule type" value="Genomic_DNA"/>
</dbReference>
<comment type="subcellular location">
    <subcellularLocation>
        <location evidence="1">Cell membrane</location>
        <topology evidence="1">Multi-pass membrane protein</topology>
    </subcellularLocation>
</comment>
<dbReference type="Proteomes" id="UP000244989">
    <property type="component" value="Unassembled WGS sequence"/>
</dbReference>
<feature type="transmembrane region" description="Helical" evidence="7">
    <location>
        <begin position="228"/>
        <end position="247"/>
    </location>
</feature>
<keyword evidence="5 7" id="KW-1133">Transmembrane helix</keyword>
<dbReference type="InterPro" id="IPR051125">
    <property type="entry name" value="ABC-4/HrtB_transporter"/>
</dbReference>
<keyword evidence="6 7" id="KW-0472">Membrane</keyword>
<accession>A0A2U1T415</accession>
<proteinExistence type="predicted"/>
<dbReference type="AlphaFoldDB" id="A0A2U1T415"/>
<dbReference type="RefSeq" id="WP_108432454.1">
    <property type="nucleotide sequence ID" value="NZ_CP026947.1"/>
</dbReference>
<keyword evidence="4 7" id="KW-0812">Transmembrane</keyword>
<evidence type="ECO:0000313" key="9">
    <source>
        <dbReference type="EMBL" id="PWC00750.1"/>
    </source>
</evidence>
<comment type="caution">
    <text evidence="9">The sequence shown here is derived from an EMBL/GenBank/DDBJ whole genome shotgun (WGS) entry which is preliminary data.</text>
</comment>
<evidence type="ECO:0000256" key="6">
    <source>
        <dbReference type="ARBA" id="ARBA00023136"/>
    </source>
</evidence>
<protein>
    <submittedName>
        <fullName evidence="9">ABC transporter permease</fullName>
    </submittedName>
</protein>
<organism evidence="9 10">
    <name type="scientific">Corynebacterium yudongzhengii</name>
    <dbReference type="NCBI Taxonomy" id="2080740"/>
    <lineage>
        <taxon>Bacteria</taxon>
        <taxon>Bacillati</taxon>
        <taxon>Actinomycetota</taxon>
        <taxon>Actinomycetes</taxon>
        <taxon>Mycobacteriales</taxon>
        <taxon>Corynebacteriaceae</taxon>
        <taxon>Corynebacterium</taxon>
    </lineage>
</organism>
<dbReference type="InterPro" id="IPR003838">
    <property type="entry name" value="ABC3_permease_C"/>
</dbReference>
<dbReference type="KEGG" id="cyz:C3B44_11335"/>
<reference evidence="10" key="1">
    <citation type="submission" date="2018-04" db="EMBL/GenBank/DDBJ databases">
        <authorList>
            <person name="Liu S."/>
            <person name="Wang Z."/>
            <person name="Li J."/>
        </authorList>
    </citation>
    <scope>NUCLEOTIDE SEQUENCE [LARGE SCALE GENOMIC DNA]</scope>
    <source>
        <strain evidence="10">2189</strain>
    </source>
</reference>
<gene>
    <name evidence="9" type="ORF">DF222_11090</name>
</gene>
<feature type="domain" description="ABC3 transporter permease C-terminal" evidence="8">
    <location>
        <begin position="228"/>
        <end position="336"/>
    </location>
</feature>
<evidence type="ECO:0000256" key="1">
    <source>
        <dbReference type="ARBA" id="ARBA00004651"/>
    </source>
</evidence>
<dbReference type="Pfam" id="PF02687">
    <property type="entry name" value="FtsX"/>
    <property type="match status" value="1"/>
</dbReference>
<feature type="transmembrane region" description="Helical" evidence="7">
    <location>
        <begin position="15"/>
        <end position="35"/>
    </location>
</feature>
<feature type="transmembrane region" description="Helical" evidence="7">
    <location>
        <begin position="275"/>
        <end position="297"/>
    </location>
</feature>